<sequence>MQESKSIPLPHTHQISLPSGTIIASRSCDLFTLSIKPEPLLILLHGYPNTSFMFRYLVPLLTRRLPLYIPDLPGYGESTHSDPTTESSSKRSWSIDILTGLSIILNLPEGCPKQPIILVGHDRGGHLAHRLAVDFSHPNLQHSIHSHFNLLGVCVLDIVPALAQFEALSNPITAAQKFHRGFLAGPLAEEMMTAYGGGRFAEKMIWQWSGLSESDDDGDETGRRTRLLEGIAEYRTVFDRPEVIKAVCADYRAAAFVDAAEQVEDEKEGRRIEVDLLAVWSKKAFAGMDVKEVWRKWVNEEKGKVEGVEIGGEVGHFLCEEAPVETGEAVSMWVERLVKKWEAEGGA</sequence>
<dbReference type="InterPro" id="IPR050266">
    <property type="entry name" value="AB_hydrolase_sf"/>
</dbReference>
<dbReference type="GO" id="GO:0016787">
    <property type="term" value="F:hydrolase activity"/>
    <property type="evidence" value="ECO:0007669"/>
    <property type="project" value="UniProtKB-KW"/>
</dbReference>
<dbReference type="PANTHER" id="PTHR43798">
    <property type="entry name" value="MONOACYLGLYCEROL LIPASE"/>
    <property type="match status" value="1"/>
</dbReference>
<dbReference type="PANTHER" id="PTHR43798:SF33">
    <property type="entry name" value="HYDROLASE, PUTATIVE (AFU_ORTHOLOGUE AFUA_2G14860)-RELATED"/>
    <property type="match status" value="1"/>
</dbReference>
<evidence type="ECO:0000313" key="2">
    <source>
        <dbReference type="EMBL" id="RPA78756.1"/>
    </source>
</evidence>
<dbReference type="GO" id="GO:0016020">
    <property type="term" value="C:membrane"/>
    <property type="evidence" value="ECO:0007669"/>
    <property type="project" value="TreeGrafter"/>
</dbReference>
<dbReference type="OrthoDB" id="284184at2759"/>
<dbReference type="STRING" id="1160509.A0A3N4I048"/>
<dbReference type="Pfam" id="PF12697">
    <property type="entry name" value="Abhydrolase_6"/>
    <property type="match status" value="1"/>
</dbReference>
<protein>
    <submittedName>
        <fullName evidence="2">Alpha/beta-hydrolase</fullName>
    </submittedName>
</protein>
<keyword evidence="2" id="KW-0378">Hydrolase</keyword>
<gene>
    <name evidence="2" type="ORF">BJ508DRAFT_416362</name>
</gene>
<keyword evidence="3" id="KW-1185">Reference proteome</keyword>
<dbReference type="InterPro" id="IPR000073">
    <property type="entry name" value="AB_hydrolase_1"/>
</dbReference>
<dbReference type="SUPFAM" id="SSF53474">
    <property type="entry name" value="alpha/beta-Hydrolases"/>
    <property type="match status" value="1"/>
</dbReference>
<dbReference type="AlphaFoldDB" id="A0A3N4I048"/>
<name>A0A3N4I048_ASCIM</name>
<organism evidence="2 3">
    <name type="scientific">Ascobolus immersus RN42</name>
    <dbReference type="NCBI Taxonomy" id="1160509"/>
    <lineage>
        <taxon>Eukaryota</taxon>
        <taxon>Fungi</taxon>
        <taxon>Dikarya</taxon>
        <taxon>Ascomycota</taxon>
        <taxon>Pezizomycotina</taxon>
        <taxon>Pezizomycetes</taxon>
        <taxon>Pezizales</taxon>
        <taxon>Ascobolaceae</taxon>
        <taxon>Ascobolus</taxon>
    </lineage>
</organism>
<evidence type="ECO:0000259" key="1">
    <source>
        <dbReference type="Pfam" id="PF12697"/>
    </source>
</evidence>
<dbReference type="InterPro" id="IPR029058">
    <property type="entry name" value="AB_hydrolase_fold"/>
</dbReference>
<reference evidence="2 3" key="1">
    <citation type="journal article" date="2018" name="Nat. Ecol. Evol.">
        <title>Pezizomycetes genomes reveal the molecular basis of ectomycorrhizal truffle lifestyle.</title>
        <authorList>
            <person name="Murat C."/>
            <person name="Payen T."/>
            <person name="Noel B."/>
            <person name="Kuo A."/>
            <person name="Morin E."/>
            <person name="Chen J."/>
            <person name="Kohler A."/>
            <person name="Krizsan K."/>
            <person name="Balestrini R."/>
            <person name="Da Silva C."/>
            <person name="Montanini B."/>
            <person name="Hainaut M."/>
            <person name="Levati E."/>
            <person name="Barry K.W."/>
            <person name="Belfiori B."/>
            <person name="Cichocki N."/>
            <person name="Clum A."/>
            <person name="Dockter R.B."/>
            <person name="Fauchery L."/>
            <person name="Guy J."/>
            <person name="Iotti M."/>
            <person name="Le Tacon F."/>
            <person name="Lindquist E.A."/>
            <person name="Lipzen A."/>
            <person name="Malagnac F."/>
            <person name="Mello A."/>
            <person name="Molinier V."/>
            <person name="Miyauchi S."/>
            <person name="Poulain J."/>
            <person name="Riccioni C."/>
            <person name="Rubini A."/>
            <person name="Sitrit Y."/>
            <person name="Splivallo R."/>
            <person name="Traeger S."/>
            <person name="Wang M."/>
            <person name="Zifcakova L."/>
            <person name="Wipf D."/>
            <person name="Zambonelli A."/>
            <person name="Paolocci F."/>
            <person name="Nowrousian M."/>
            <person name="Ottonello S."/>
            <person name="Baldrian P."/>
            <person name="Spatafora J.W."/>
            <person name="Henrissat B."/>
            <person name="Nagy L.G."/>
            <person name="Aury J.M."/>
            <person name="Wincker P."/>
            <person name="Grigoriev I.V."/>
            <person name="Bonfante P."/>
            <person name="Martin F.M."/>
        </authorList>
    </citation>
    <scope>NUCLEOTIDE SEQUENCE [LARGE SCALE GENOMIC DNA]</scope>
    <source>
        <strain evidence="2 3">RN42</strain>
    </source>
</reference>
<proteinExistence type="predicted"/>
<evidence type="ECO:0000313" key="3">
    <source>
        <dbReference type="Proteomes" id="UP000275078"/>
    </source>
</evidence>
<dbReference type="Proteomes" id="UP000275078">
    <property type="component" value="Unassembled WGS sequence"/>
</dbReference>
<accession>A0A3N4I048</accession>
<dbReference type="Gene3D" id="3.40.50.1820">
    <property type="entry name" value="alpha/beta hydrolase"/>
    <property type="match status" value="1"/>
</dbReference>
<dbReference type="EMBL" id="ML119707">
    <property type="protein sequence ID" value="RPA78756.1"/>
    <property type="molecule type" value="Genomic_DNA"/>
</dbReference>
<feature type="domain" description="AB hydrolase-1" evidence="1">
    <location>
        <begin position="41"/>
        <end position="325"/>
    </location>
</feature>